<dbReference type="Proteomes" id="UP000789831">
    <property type="component" value="Unassembled WGS sequence"/>
</dbReference>
<protein>
    <submittedName>
        <fullName evidence="1">12253_t:CDS:1</fullName>
    </submittedName>
</protein>
<keyword evidence="2" id="KW-1185">Reference proteome</keyword>
<sequence>MSNPEGSQYGSSPNQSNLVSGIHGELGLGYSHYIVSESSLVLELGSNVLFSVSSNGYHVYKTSPYDNIELKSCIELWNNELVHVEMSSDANTQKIIRLIDAIVKEEEAFVLAYSEYIMDKEGILCVSVEKLQSYVDVSKLNRWLLNDIVTLYGSTFDNWLRAVRRYKLLYFEN</sequence>
<dbReference type="EMBL" id="CAJVPL010005734">
    <property type="protein sequence ID" value="CAG8660089.1"/>
    <property type="molecule type" value="Genomic_DNA"/>
</dbReference>
<name>A0A9N9E0G1_9GLOM</name>
<comment type="caution">
    <text evidence="1">The sequence shown here is derived from an EMBL/GenBank/DDBJ whole genome shotgun (WGS) entry which is preliminary data.</text>
</comment>
<gene>
    <name evidence="1" type="ORF">AGERDE_LOCUS11767</name>
</gene>
<feature type="non-terminal residue" evidence="1">
    <location>
        <position position="173"/>
    </location>
</feature>
<organism evidence="1 2">
    <name type="scientific">Ambispora gerdemannii</name>
    <dbReference type="NCBI Taxonomy" id="144530"/>
    <lineage>
        <taxon>Eukaryota</taxon>
        <taxon>Fungi</taxon>
        <taxon>Fungi incertae sedis</taxon>
        <taxon>Mucoromycota</taxon>
        <taxon>Glomeromycotina</taxon>
        <taxon>Glomeromycetes</taxon>
        <taxon>Archaeosporales</taxon>
        <taxon>Ambisporaceae</taxon>
        <taxon>Ambispora</taxon>
    </lineage>
</organism>
<reference evidence="1" key="1">
    <citation type="submission" date="2021-06" db="EMBL/GenBank/DDBJ databases">
        <authorList>
            <person name="Kallberg Y."/>
            <person name="Tangrot J."/>
            <person name="Rosling A."/>
        </authorList>
    </citation>
    <scope>NUCLEOTIDE SEQUENCE</scope>
    <source>
        <strain evidence="1">MT106</strain>
    </source>
</reference>
<accession>A0A9N9E0G1</accession>
<evidence type="ECO:0000313" key="1">
    <source>
        <dbReference type="EMBL" id="CAG8660089.1"/>
    </source>
</evidence>
<proteinExistence type="predicted"/>
<dbReference type="AlphaFoldDB" id="A0A9N9E0G1"/>
<evidence type="ECO:0000313" key="2">
    <source>
        <dbReference type="Proteomes" id="UP000789831"/>
    </source>
</evidence>